<evidence type="ECO:0000259" key="1">
    <source>
        <dbReference type="Pfam" id="PF03372"/>
    </source>
</evidence>
<dbReference type="Gene3D" id="3.60.10.10">
    <property type="entry name" value="Endonuclease/exonuclease/phosphatase"/>
    <property type="match status" value="1"/>
</dbReference>
<evidence type="ECO:0000313" key="3">
    <source>
        <dbReference type="Proteomes" id="UP000613580"/>
    </source>
</evidence>
<dbReference type="Proteomes" id="UP000613580">
    <property type="component" value="Unassembled WGS sequence"/>
</dbReference>
<proteinExistence type="predicted"/>
<dbReference type="SUPFAM" id="SSF56219">
    <property type="entry name" value="DNase I-like"/>
    <property type="match status" value="1"/>
</dbReference>
<comment type="caution">
    <text evidence="2">The sequence shown here is derived from an EMBL/GenBank/DDBJ whole genome shotgun (WGS) entry which is preliminary data.</text>
</comment>
<dbReference type="InterPro" id="IPR005135">
    <property type="entry name" value="Endo/exonuclease/phosphatase"/>
</dbReference>
<sequence>MQITNDATSPPDIHLVTYNLRYDTRPDNVTVSQSIASLPSPLPTPAHGYLPLRSHEERPWSLRRMRVAEQVLGGGVDVVCVQEALVRQVYDLHELFGDDWEWVGVGRDDGLEAGEFSAIFYKKSLFRAISSDHFWLSPTPFVPSYYPGAGSIRICTTLHLEHRTHPSRARFTVLNTHLDERSDAQRMLAGSMLLYRAKYEAYMSGGPVFVLGDFNSPPDGTDSGAYRIVTGALAPTSLPADFAQRFSIPASSSSFVLHDLRAHTPRQHVSANHATFTGFTAPNDTREWKRIDFVFGGGEGWESTRYRVVDARADDGVLASDHRPVFVDVRI</sequence>
<feature type="domain" description="Endonuclease/exonuclease/phosphatase" evidence="1">
    <location>
        <begin position="60"/>
        <end position="322"/>
    </location>
</feature>
<organism evidence="2 3">
    <name type="scientific">Mycena chlorophos</name>
    <name type="common">Agaric fungus</name>
    <name type="synonym">Agaricus chlorophos</name>
    <dbReference type="NCBI Taxonomy" id="658473"/>
    <lineage>
        <taxon>Eukaryota</taxon>
        <taxon>Fungi</taxon>
        <taxon>Dikarya</taxon>
        <taxon>Basidiomycota</taxon>
        <taxon>Agaricomycotina</taxon>
        <taxon>Agaricomycetes</taxon>
        <taxon>Agaricomycetidae</taxon>
        <taxon>Agaricales</taxon>
        <taxon>Marasmiineae</taxon>
        <taxon>Mycenaceae</taxon>
        <taxon>Mycena</taxon>
    </lineage>
</organism>
<name>A0A8H6TKN7_MYCCL</name>
<keyword evidence="2" id="KW-0269">Exonuclease</keyword>
<dbReference type="PANTHER" id="PTHR12121:SF36">
    <property type="entry name" value="ENDONUCLEASE_EXONUCLEASE_PHOSPHATASE DOMAIN-CONTAINING PROTEIN"/>
    <property type="match status" value="1"/>
</dbReference>
<dbReference type="Pfam" id="PF03372">
    <property type="entry name" value="Exo_endo_phos"/>
    <property type="match status" value="1"/>
</dbReference>
<dbReference type="AlphaFoldDB" id="A0A8H6TKN7"/>
<protein>
    <submittedName>
        <fullName evidence="2">Endo/exonuclease/phosphatase domain-containing protein</fullName>
    </submittedName>
</protein>
<reference evidence="2" key="1">
    <citation type="submission" date="2020-05" db="EMBL/GenBank/DDBJ databases">
        <title>Mycena genomes resolve the evolution of fungal bioluminescence.</title>
        <authorList>
            <person name="Tsai I.J."/>
        </authorList>
    </citation>
    <scope>NUCLEOTIDE SEQUENCE</scope>
    <source>
        <strain evidence="2">110903Hualien_Pintung</strain>
    </source>
</reference>
<dbReference type="PANTHER" id="PTHR12121">
    <property type="entry name" value="CARBON CATABOLITE REPRESSOR PROTEIN 4"/>
    <property type="match status" value="1"/>
</dbReference>
<evidence type="ECO:0000313" key="2">
    <source>
        <dbReference type="EMBL" id="KAF7318492.1"/>
    </source>
</evidence>
<keyword evidence="2" id="KW-0540">Nuclease</keyword>
<accession>A0A8H6TKN7</accession>
<dbReference type="InterPro" id="IPR050410">
    <property type="entry name" value="CCR4/nocturin_mRNA_transcr"/>
</dbReference>
<dbReference type="OrthoDB" id="276515at2759"/>
<dbReference type="InterPro" id="IPR036691">
    <property type="entry name" value="Endo/exonu/phosph_ase_sf"/>
</dbReference>
<dbReference type="EMBL" id="JACAZE010000004">
    <property type="protein sequence ID" value="KAF7318492.1"/>
    <property type="molecule type" value="Genomic_DNA"/>
</dbReference>
<keyword evidence="2" id="KW-0378">Hydrolase</keyword>
<dbReference type="GO" id="GO:0000175">
    <property type="term" value="F:3'-5'-RNA exonuclease activity"/>
    <property type="evidence" value="ECO:0007669"/>
    <property type="project" value="TreeGrafter"/>
</dbReference>
<dbReference type="CDD" id="cd09083">
    <property type="entry name" value="EEP-1"/>
    <property type="match status" value="1"/>
</dbReference>
<gene>
    <name evidence="2" type="ORF">HMN09_00358400</name>
</gene>
<keyword evidence="3" id="KW-1185">Reference proteome</keyword>